<dbReference type="GO" id="GO:0043139">
    <property type="term" value="F:5'-3' DNA helicase activity"/>
    <property type="evidence" value="ECO:0007669"/>
    <property type="project" value="TreeGrafter"/>
</dbReference>
<dbReference type="Pfam" id="PF13086">
    <property type="entry name" value="AAA_11"/>
    <property type="match status" value="1"/>
</dbReference>
<sequence length="635" mass="71349">MDYFARLQDLLKTEKEEDRKNYRQLTETSPVTARRANGLTWYPIAIRGSEMSRGDYLTVELERTTHQEIVHQLRFGASAMLFSNHNPKEDHVEGVISWQSGNRLKLTLRTDELPDWADGGKLGIDLLFDDNSYEEMQNALKQAAALAEKPNEGRLVRILTGAQAPSFHTDTPAFEHPRLNVSQKEAVQKILSANDVAVVHGPPGTGKTTTLVQAIKALIAQQPQQVLVVAPSNTAVDLLSEKLSEEGLNVLRVGNPARVSERLSALTLDSKISAHPSIKEIKRLKKQANDFRDMAHKYKRSFGKSEREQRKALFTESRNIMKSVENTEQYIIDDVISKAQVVAATLVGASHYTVRGRQYQTVVIDEAGQALEPACWIPILKGQKVVLAGDHHQLSPTIKSDEAARKGLSTTLLEKCSTRYPEAVVMLEEQYRMHETIMGYSSSIFYKDRLRAHASVASHLLHPDESPLAFVDTAGCGFDEKTEGTSTSNPEEAAFLFKHLTQLVGVLHQHYQKENFPTIAVISPYKEQIYLLKEQLEHSPVLKAYSDKISVNTIDSFQGQERDIVYISMTRSNTENKIGFLSDVRRMNVAMTRARKKLVVIGDSATLSQLPFYADFIAYAEARDAYRSAWEYMEN</sequence>
<dbReference type="InterPro" id="IPR041679">
    <property type="entry name" value="DNA2/NAM7-like_C"/>
</dbReference>
<dbReference type="InterPro" id="IPR041677">
    <property type="entry name" value="DNA2/NAM7_AAA_11"/>
</dbReference>
<dbReference type="SMART" id="SM00487">
    <property type="entry name" value="DEXDc"/>
    <property type="match status" value="1"/>
</dbReference>
<protein>
    <submittedName>
        <fullName evidence="8">IGHMBP2 family helicase</fullName>
    </submittedName>
</protein>
<evidence type="ECO:0000259" key="7">
    <source>
        <dbReference type="SMART" id="SM00487"/>
    </source>
</evidence>
<keyword evidence="9" id="KW-1185">Reference proteome</keyword>
<evidence type="ECO:0000313" key="9">
    <source>
        <dbReference type="Proteomes" id="UP000279089"/>
    </source>
</evidence>
<evidence type="ECO:0000256" key="3">
    <source>
        <dbReference type="ARBA" id="ARBA00022801"/>
    </source>
</evidence>
<dbReference type="InterPro" id="IPR050534">
    <property type="entry name" value="Coronavir_polyprotein_1ab"/>
</dbReference>
<dbReference type="CDD" id="cd18808">
    <property type="entry name" value="SF1_C_Upf1"/>
    <property type="match status" value="1"/>
</dbReference>
<dbReference type="RefSeq" id="WP_120517716.1">
    <property type="nucleotide sequence ID" value="NZ_QXZY01000010.1"/>
</dbReference>
<dbReference type="SUPFAM" id="SSF52540">
    <property type="entry name" value="P-loop containing nucleoside triphosphate hydrolases"/>
    <property type="match status" value="1"/>
</dbReference>
<dbReference type="InterPro" id="IPR047187">
    <property type="entry name" value="SF1_C_Upf1"/>
</dbReference>
<keyword evidence="3" id="KW-0378">Hydrolase</keyword>
<keyword evidence="5" id="KW-0067">ATP-binding</keyword>
<dbReference type="EMBL" id="RMBX01000009">
    <property type="protein sequence ID" value="RPD39999.1"/>
    <property type="molecule type" value="Genomic_DNA"/>
</dbReference>
<feature type="domain" description="Helicase ATP-binding" evidence="7">
    <location>
        <begin position="175"/>
        <end position="436"/>
    </location>
</feature>
<keyword evidence="4 8" id="KW-0347">Helicase</keyword>
<dbReference type="InterPro" id="IPR014001">
    <property type="entry name" value="Helicase_ATP-bd"/>
</dbReference>
<evidence type="ECO:0000256" key="2">
    <source>
        <dbReference type="ARBA" id="ARBA00022741"/>
    </source>
</evidence>
<dbReference type="PANTHER" id="PTHR43788">
    <property type="entry name" value="DNA2/NAM7 HELICASE FAMILY MEMBER"/>
    <property type="match status" value="1"/>
</dbReference>
<evidence type="ECO:0000256" key="5">
    <source>
        <dbReference type="ARBA" id="ARBA00022840"/>
    </source>
</evidence>
<dbReference type="GO" id="GO:0005694">
    <property type="term" value="C:chromosome"/>
    <property type="evidence" value="ECO:0007669"/>
    <property type="project" value="UniProtKB-ARBA"/>
</dbReference>
<keyword evidence="2" id="KW-0547">Nucleotide-binding</keyword>
<evidence type="ECO:0000256" key="1">
    <source>
        <dbReference type="ARBA" id="ARBA00007913"/>
    </source>
</evidence>
<comment type="similarity">
    <text evidence="1">Belongs to the DNA2/NAM7 helicase family.</text>
</comment>
<dbReference type="Pfam" id="PF13087">
    <property type="entry name" value="AAA_12"/>
    <property type="match status" value="1"/>
</dbReference>
<dbReference type="InterPro" id="IPR003593">
    <property type="entry name" value="AAA+_ATPase"/>
</dbReference>
<dbReference type="GO" id="GO:0016787">
    <property type="term" value="F:hydrolase activity"/>
    <property type="evidence" value="ECO:0007669"/>
    <property type="project" value="UniProtKB-KW"/>
</dbReference>
<reference evidence="9" key="1">
    <citation type="submission" date="2018-11" db="EMBL/GenBank/DDBJ databases">
        <title>Chitinophaga lutea sp.nov., isolate from arsenic contaminated soil.</title>
        <authorList>
            <person name="Zong Y."/>
        </authorList>
    </citation>
    <scope>NUCLEOTIDE SEQUENCE [LARGE SCALE GENOMIC DNA]</scope>
    <source>
        <strain evidence="9">YLT18</strain>
    </source>
</reference>
<dbReference type="Gene3D" id="2.40.30.270">
    <property type="match status" value="1"/>
</dbReference>
<organism evidence="8 9">
    <name type="scientific">Chitinophaga barathri</name>
    <dbReference type="NCBI Taxonomy" id="1647451"/>
    <lineage>
        <taxon>Bacteria</taxon>
        <taxon>Pseudomonadati</taxon>
        <taxon>Bacteroidota</taxon>
        <taxon>Chitinophagia</taxon>
        <taxon>Chitinophagales</taxon>
        <taxon>Chitinophagaceae</taxon>
        <taxon>Chitinophaga</taxon>
    </lineage>
</organism>
<dbReference type="Proteomes" id="UP000279089">
    <property type="component" value="Unassembled WGS sequence"/>
</dbReference>
<evidence type="ECO:0000256" key="4">
    <source>
        <dbReference type="ARBA" id="ARBA00022806"/>
    </source>
</evidence>
<dbReference type="Gene3D" id="3.40.50.300">
    <property type="entry name" value="P-loop containing nucleotide triphosphate hydrolases"/>
    <property type="match status" value="2"/>
</dbReference>
<evidence type="ECO:0000313" key="8">
    <source>
        <dbReference type="EMBL" id="RPD39999.1"/>
    </source>
</evidence>
<dbReference type="SMART" id="SM00382">
    <property type="entry name" value="AAA"/>
    <property type="match status" value="1"/>
</dbReference>
<gene>
    <name evidence="8" type="ORF">EG028_17925</name>
</gene>
<comment type="caution">
    <text evidence="8">The sequence shown here is derived from an EMBL/GenBank/DDBJ whole genome shotgun (WGS) entry which is preliminary data.</text>
</comment>
<feature type="domain" description="AAA+ ATPase" evidence="6">
    <location>
        <begin position="193"/>
        <end position="417"/>
    </location>
</feature>
<dbReference type="FunFam" id="3.40.50.300:FF:000326">
    <property type="entry name" value="P-loop containing nucleoside triphosphate hydrolase"/>
    <property type="match status" value="1"/>
</dbReference>
<dbReference type="OrthoDB" id="9757917at2"/>
<name>A0A3N4MK92_9BACT</name>
<dbReference type="AlphaFoldDB" id="A0A3N4MK92"/>
<dbReference type="PANTHER" id="PTHR43788:SF8">
    <property type="entry name" value="DNA-BINDING PROTEIN SMUBP-2"/>
    <property type="match status" value="1"/>
</dbReference>
<dbReference type="InterPro" id="IPR027417">
    <property type="entry name" value="P-loop_NTPase"/>
</dbReference>
<proteinExistence type="inferred from homology"/>
<dbReference type="GO" id="GO:0005524">
    <property type="term" value="F:ATP binding"/>
    <property type="evidence" value="ECO:0007669"/>
    <property type="project" value="UniProtKB-KW"/>
</dbReference>
<accession>A0A3N4MK92</accession>
<evidence type="ECO:0000259" key="6">
    <source>
        <dbReference type="SMART" id="SM00382"/>
    </source>
</evidence>